<evidence type="ECO:0000256" key="2">
    <source>
        <dbReference type="ARBA" id="ARBA00007572"/>
    </source>
</evidence>
<keyword evidence="5" id="KW-0235">DNA replication</keyword>
<keyword evidence="6 15" id="KW-0547">Nucleotide-binding</keyword>
<comment type="subcellular location">
    <subcellularLocation>
        <location evidence="1">Nucleus</location>
    </subcellularLocation>
</comment>
<dbReference type="Pfam" id="PF04675">
    <property type="entry name" value="DNA_ligase_A_N"/>
    <property type="match status" value="1"/>
</dbReference>
<dbReference type="Proteomes" id="UP000770717">
    <property type="component" value="Unassembled WGS sequence"/>
</dbReference>
<dbReference type="Pfam" id="PF04679">
    <property type="entry name" value="DNA_ligase_A_C"/>
    <property type="match status" value="1"/>
</dbReference>
<evidence type="ECO:0000256" key="7">
    <source>
        <dbReference type="ARBA" id="ARBA00022763"/>
    </source>
</evidence>
<dbReference type="CDD" id="cd07900">
    <property type="entry name" value="Adenylation_DNA_ligase_I_Euk"/>
    <property type="match status" value="1"/>
</dbReference>
<evidence type="ECO:0000256" key="10">
    <source>
        <dbReference type="ARBA" id="ARBA00023204"/>
    </source>
</evidence>
<evidence type="ECO:0000256" key="3">
    <source>
        <dbReference type="ARBA" id="ARBA00022598"/>
    </source>
</evidence>
<dbReference type="InterPro" id="IPR012309">
    <property type="entry name" value="DNA_ligase_ATP-dep_C"/>
</dbReference>
<dbReference type="GO" id="GO:0003910">
    <property type="term" value="F:DNA ligase (ATP) activity"/>
    <property type="evidence" value="ECO:0007669"/>
    <property type="project" value="UniProtKB-EC"/>
</dbReference>
<evidence type="ECO:0000256" key="11">
    <source>
        <dbReference type="ARBA" id="ARBA00023242"/>
    </source>
</evidence>
<accession>A0A8J6F9N7</accession>
<dbReference type="InterPro" id="IPR016059">
    <property type="entry name" value="DNA_ligase_ATP-dep_CS"/>
</dbReference>
<organism evidence="18 19">
    <name type="scientific">Eleutherodactylus coqui</name>
    <name type="common">Puerto Rican coqui</name>
    <dbReference type="NCBI Taxonomy" id="57060"/>
    <lineage>
        <taxon>Eukaryota</taxon>
        <taxon>Metazoa</taxon>
        <taxon>Chordata</taxon>
        <taxon>Craniata</taxon>
        <taxon>Vertebrata</taxon>
        <taxon>Euteleostomi</taxon>
        <taxon>Amphibia</taxon>
        <taxon>Batrachia</taxon>
        <taxon>Anura</taxon>
        <taxon>Neobatrachia</taxon>
        <taxon>Hyloidea</taxon>
        <taxon>Eleutherodactylidae</taxon>
        <taxon>Eleutherodactylinae</taxon>
        <taxon>Eleutherodactylus</taxon>
        <taxon>Eleutherodactylus</taxon>
    </lineage>
</organism>
<dbReference type="Gene3D" id="3.30.470.30">
    <property type="entry name" value="DNA ligase/mRNA capping enzyme"/>
    <property type="match status" value="1"/>
</dbReference>
<reference evidence="18" key="1">
    <citation type="thesis" date="2020" institute="ProQuest LLC" country="789 East Eisenhower Parkway, Ann Arbor, MI, USA">
        <title>Comparative Genomics and Chromosome Evolution.</title>
        <authorList>
            <person name="Mudd A.B."/>
        </authorList>
    </citation>
    <scope>NUCLEOTIDE SEQUENCE</scope>
    <source>
        <strain evidence="18">HN-11 Male</strain>
        <tissue evidence="18">Kidney and liver</tissue>
    </source>
</reference>
<gene>
    <name evidence="18" type="ORF">GDO78_011346</name>
</gene>
<evidence type="ECO:0000256" key="6">
    <source>
        <dbReference type="ARBA" id="ARBA00022741"/>
    </source>
</evidence>
<dbReference type="Gene3D" id="1.10.3260.10">
    <property type="entry name" value="DNA ligase, ATP-dependent, N-terminal domain"/>
    <property type="match status" value="1"/>
</dbReference>
<dbReference type="InterPro" id="IPR050191">
    <property type="entry name" value="ATP-dep_DNA_ligase"/>
</dbReference>
<evidence type="ECO:0000256" key="8">
    <source>
        <dbReference type="ARBA" id="ARBA00022840"/>
    </source>
</evidence>
<dbReference type="InterPro" id="IPR012308">
    <property type="entry name" value="DNA_ligase_ATP-dep_N"/>
</dbReference>
<dbReference type="GO" id="GO:0006281">
    <property type="term" value="P:DNA repair"/>
    <property type="evidence" value="ECO:0007669"/>
    <property type="project" value="UniProtKB-KW"/>
</dbReference>
<keyword evidence="9 15" id="KW-0233">DNA recombination</keyword>
<evidence type="ECO:0000256" key="4">
    <source>
        <dbReference type="ARBA" id="ARBA00022618"/>
    </source>
</evidence>
<keyword evidence="8 15" id="KW-0067">ATP-binding</keyword>
<dbReference type="SUPFAM" id="SSF117018">
    <property type="entry name" value="ATP-dependent DNA ligase DNA-binding domain"/>
    <property type="match status" value="1"/>
</dbReference>
<evidence type="ECO:0000256" key="9">
    <source>
        <dbReference type="ARBA" id="ARBA00023172"/>
    </source>
</evidence>
<evidence type="ECO:0000259" key="17">
    <source>
        <dbReference type="PROSITE" id="PS50160"/>
    </source>
</evidence>
<name>A0A8J6F9N7_ELECQ</name>
<comment type="caution">
    <text evidence="18">The sequence shown here is derived from an EMBL/GenBank/DDBJ whole genome shotgun (WGS) entry which is preliminary data.</text>
</comment>
<evidence type="ECO:0000256" key="15">
    <source>
        <dbReference type="RuleBase" id="RU000617"/>
    </source>
</evidence>
<evidence type="ECO:0000256" key="16">
    <source>
        <dbReference type="RuleBase" id="RU004196"/>
    </source>
</evidence>
<dbReference type="InterPro" id="IPR012340">
    <property type="entry name" value="NA-bd_OB-fold"/>
</dbReference>
<dbReference type="Pfam" id="PF01068">
    <property type="entry name" value="DNA_ligase_A_M"/>
    <property type="match status" value="1"/>
</dbReference>
<dbReference type="GO" id="GO:0005739">
    <property type="term" value="C:mitochondrion"/>
    <property type="evidence" value="ECO:0007669"/>
    <property type="project" value="TreeGrafter"/>
</dbReference>
<keyword evidence="12" id="KW-0131">Cell cycle</keyword>
<evidence type="ECO:0000256" key="13">
    <source>
        <dbReference type="ARBA" id="ARBA00034003"/>
    </source>
</evidence>
<dbReference type="PANTHER" id="PTHR45674">
    <property type="entry name" value="DNA LIGASE 1/3 FAMILY MEMBER"/>
    <property type="match status" value="1"/>
</dbReference>
<protein>
    <recommendedName>
        <fullName evidence="15">DNA ligase</fullName>
        <ecNumber evidence="15">6.5.1.1</ecNumber>
    </recommendedName>
</protein>
<dbReference type="PROSITE" id="PS50160">
    <property type="entry name" value="DNA_LIGASE_A3"/>
    <property type="match status" value="1"/>
</dbReference>
<dbReference type="InterPro" id="IPR012310">
    <property type="entry name" value="DNA_ligase_ATP-dep_cent"/>
</dbReference>
<dbReference type="GO" id="GO:0005524">
    <property type="term" value="F:ATP binding"/>
    <property type="evidence" value="ECO:0007669"/>
    <property type="project" value="UniProtKB-KW"/>
</dbReference>
<dbReference type="AlphaFoldDB" id="A0A8J6F9N7"/>
<evidence type="ECO:0000256" key="5">
    <source>
        <dbReference type="ARBA" id="ARBA00022705"/>
    </source>
</evidence>
<dbReference type="SUPFAM" id="SSF56091">
    <property type="entry name" value="DNA ligase/mRNA capping enzyme, catalytic domain"/>
    <property type="match status" value="1"/>
</dbReference>
<dbReference type="InterPro" id="IPR036599">
    <property type="entry name" value="DNA_ligase_N_sf"/>
</dbReference>
<dbReference type="InterPro" id="IPR000977">
    <property type="entry name" value="DNA_ligase_ATP-dep"/>
</dbReference>
<dbReference type="EC" id="6.5.1.1" evidence="15"/>
<dbReference type="PROSITE" id="PS00697">
    <property type="entry name" value="DNA_LIGASE_A1"/>
    <property type="match status" value="1"/>
</dbReference>
<dbReference type="PANTHER" id="PTHR45674:SF4">
    <property type="entry name" value="DNA LIGASE 1"/>
    <property type="match status" value="1"/>
</dbReference>
<sequence length="556" mass="62243">MVPYLAVARTFEMIENESARLKNIETLSNFLRSVICLSPGDLLPCIYLCLNRLGPAYEGLELGIGETILMKAVAQATGRQLDKIKAEAQEKGDLGLVAESSRGNQRTMFTPPKLTVKGVFNKLKDIARMTGNAAMNKKIDIIKGLFVACRHSEARYIVRALGGKLRIGLAELSVLSAIAQAVSITPPGQSPPDVVLDASKGMSADAKKAFIEENALVLKQTYCELPNYDLVIPALLKHGVKALPQHCKLTPGVPLKPMLAHPTKGVGEVLKRFEEAAFTCEYKYDGERAQIHILENGEVHIYSRNQENNTTKYPDIVGRIPQVRKSTVKSCIFDSEAVAWDPQKKQIQPFQVLTTRKRKDVEASDIKVQVCVYAFDMLYLNGELKKDYLEGLGDTLDLVVIGGYLGKGKRTGMYGGFLLASYDEESEEYQSICKIGTGFTDEDLENHYNFLKDQVIDSPRSYYRWDSAAEPDHWFEPVQVWEVKCADLSISPVHKAAIGLVEDERGISLRFPRFLRIRDDKKPEEATNSFQVAELYKKQQQIQNVSVTEKEDDDFY</sequence>
<keyword evidence="3 15" id="KW-0436">Ligase</keyword>
<dbReference type="GO" id="GO:0005634">
    <property type="term" value="C:nucleus"/>
    <property type="evidence" value="ECO:0007669"/>
    <property type="project" value="UniProtKB-SubCell"/>
</dbReference>
<dbReference type="CDD" id="cd07969">
    <property type="entry name" value="OBF_DNA_ligase_I"/>
    <property type="match status" value="1"/>
</dbReference>
<keyword evidence="10 15" id="KW-0234">DNA repair</keyword>
<proteinExistence type="inferred from homology"/>
<dbReference type="FunFam" id="2.40.50.140:FF:000062">
    <property type="entry name" value="DNA ligase"/>
    <property type="match status" value="1"/>
</dbReference>
<keyword evidence="7 15" id="KW-0227">DNA damage</keyword>
<dbReference type="GO" id="GO:0006310">
    <property type="term" value="P:DNA recombination"/>
    <property type="evidence" value="ECO:0007669"/>
    <property type="project" value="UniProtKB-KW"/>
</dbReference>
<dbReference type="SUPFAM" id="SSF50249">
    <property type="entry name" value="Nucleic acid-binding proteins"/>
    <property type="match status" value="1"/>
</dbReference>
<comment type="catalytic activity">
    <reaction evidence="13 15">
        <text>ATP + (deoxyribonucleotide)n-3'-hydroxyl + 5'-phospho-(deoxyribonucleotide)m = (deoxyribonucleotide)n+m + AMP + diphosphate.</text>
        <dbReference type="EC" id="6.5.1.1"/>
    </reaction>
</comment>
<dbReference type="FunFam" id="3.30.470.30:FF:000002">
    <property type="entry name" value="DNA ligase"/>
    <property type="match status" value="1"/>
</dbReference>
<dbReference type="GO" id="GO:0071897">
    <property type="term" value="P:DNA biosynthetic process"/>
    <property type="evidence" value="ECO:0007669"/>
    <property type="project" value="InterPro"/>
</dbReference>
<dbReference type="OrthoDB" id="206088at2759"/>
<evidence type="ECO:0000256" key="12">
    <source>
        <dbReference type="ARBA" id="ARBA00023306"/>
    </source>
</evidence>
<evidence type="ECO:0000256" key="1">
    <source>
        <dbReference type="ARBA" id="ARBA00004123"/>
    </source>
</evidence>
<keyword evidence="11" id="KW-0539">Nucleus</keyword>
<feature type="domain" description="ATP-dependent DNA ligase family profile" evidence="17">
    <location>
        <begin position="383"/>
        <end position="423"/>
    </location>
</feature>
<dbReference type="GO" id="GO:1903461">
    <property type="term" value="P:Okazaki fragment processing involved in mitotic DNA replication"/>
    <property type="evidence" value="ECO:0007669"/>
    <property type="project" value="TreeGrafter"/>
</dbReference>
<comment type="similarity">
    <text evidence="2 16">Belongs to the ATP-dependent DNA ligase family.</text>
</comment>
<dbReference type="EMBL" id="WNTK01000006">
    <property type="protein sequence ID" value="KAG9482639.1"/>
    <property type="molecule type" value="Genomic_DNA"/>
</dbReference>
<dbReference type="Gene3D" id="2.40.50.140">
    <property type="entry name" value="Nucleic acid-binding proteins"/>
    <property type="match status" value="1"/>
</dbReference>
<dbReference type="NCBIfam" id="TIGR00574">
    <property type="entry name" value="dnl1"/>
    <property type="match status" value="1"/>
</dbReference>
<keyword evidence="19" id="KW-1185">Reference proteome</keyword>
<dbReference type="GO" id="GO:0051301">
    <property type="term" value="P:cell division"/>
    <property type="evidence" value="ECO:0007669"/>
    <property type="project" value="UniProtKB-KW"/>
</dbReference>
<comment type="function">
    <text evidence="14">DNA ligase that seals nicks in double-stranded during DNA repair. Also involved in DNA replication and DNA recombination.</text>
</comment>
<keyword evidence="4" id="KW-0132">Cell division</keyword>
<evidence type="ECO:0000256" key="14">
    <source>
        <dbReference type="ARBA" id="ARBA00058910"/>
    </source>
</evidence>
<evidence type="ECO:0000313" key="18">
    <source>
        <dbReference type="EMBL" id="KAG9482639.1"/>
    </source>
</evidence>
<dbReference type="GO" id="GO:0003677">
    <property type="term" value="F:DNA binding"/>
    <property type="evidence" value="ECO:0007669"/>
    <property type="project" value="InterPro"/>
</dbReference>
<dbReference type="FunFam" id="1.10.3260.10:FF:000001">
    <property type="entry name" value="DNA ligase"/>
    <property type="match status" value="1"/>
</dbReference>
<evidence type="ECO:0000313" key="19">
    <source>
        <dbReference type="Proteomes" id="UP000770717"/>
    </source>
</evidence>